<dbReference type="PROSITE" id="PS51318">
    <property type="entry name" value="TAT"/>
    <property type="match status" value="1"/>
</dbReference>
<evidence type="ECO:0000313" key="1">
    <source>
        <dbReference type="EMBL" id="EDM26863.1"/>
    </source>
</evidence>
<dbReference type="OrthoDB" id="9146593at2"/>
<name>A6DNB5_9BACT</name>
<sequence>MIINQISRRSFLKATGACLALPLLETFANEKTPDPAKKMIFCSVGFGFTKESFFPSKEGSWHTLPEGMKPLTRHKNDLSYITNLTNAGATSAHQGSTNLLTCANVHRTPGKLFHNSISCDVLAGMQLGKKMRYSHLALSGGDRDGHGPGRSLSWNIEGKPITGIMGPLELYAKLFGQDRESSEERVLRLKNKQSILDGIYKDFKGLNKKLAHNDREKLDEYFHSIRDIEHSLSREALWADTPKPRINFKLPVIKDGYTEIKVTYELMALALQTHQSPVISYCQPTKSLLKGLGIYYDPHSISHYTVSKERTAASQLRDRKNTELLALLIDNLKAKKEFDGSSLYDNCTIAWGSNIRTAHMLKNLPMILSGGGMNNVVHGRHLVLPEKDTPLANLWLTLMQKNNIQINKFADSTGPIKELF</sequence>
<reference evidence="1 2" key="1">
    <citation type="journal article" date="2010" name="J. Bacteriol.">
        <title>Genome sequence of Lentisphaera araneosa HTCC2155T, the type species of the order Lentisphaerales in the phylum Lentisphaerae.</title>
        <authorList>
            <person name="Thrash J.C."/>
            <person name="Cho J.C."/>
            <person name="Vergin K.L."/>
            <person name="Morris R.M."/>
            <person name="Giovannoni S.J."/>
        </authorList>
    </citation>
    <scope>NUCLEOTIDE SEQUENCE [LARGE SCALE GENOMIC DNA]</scope>
    <source>
        <strain evidence="1 2">HTCC2155</strain>
    </source>
</reference>
<evidence type="ECO:0000313" key="2">
    <source>
        <dbReference type="Proteomes" id="UP000004947"/>
    </source>
</evidence>
<dbReference type="Proteomes" id="UP000004947">
    <property type="component" value="Unassembled WGS sequence"/>
</dbReference>
<dbReference type="RefSeq" id="WP_007279354.1">
    <property type="nucleotide sequence ID" value="NZ_ABCK01000013.1"/>
</dbReference>
<organism evidence="1 2">
    <name type="scientific">Lentisphaera araneosa HTCC2155</name>
    <dbReference type="NCBI Taxonomy" id="313628"/>
    <lineage>
        <taxon>Bacteria</taxon>
        <taxon>Pseudomonadati</taxon>
        <taxon>Lentisphaerota</taxon>
        <taxon>Lentisphaeria</taxon>
        <taxon>Lentisphaerales</taxon>
        <taxon>Lentisphaeraceae</taxon>
        <taxon>Lentisphaera</taxon>
    </lineage>
</organism>
<dbReference type="STRING" id="313628.LNTAR_06444"/>
<dbReference type="AlphaFoldDB" id="A6DNB5"/>
<proteinExistence type="predicted"/>
<dbReference type="eggNOG" id="COG2960">
    <property type="taxonomic scope" value="Bacteria"/>
</dbReference>
<accession>A6DNB5</accession>
<evidence type="ECO:0008006" key="3">
    <source>
        <dbReference type="Google" id="ProtNLM"/>
    </source>
</evidence>
<dbReference type="EMBL" id="ABCK01000013">
    <property type="protein sequence ID" value="EDM26863.1"/>
    <property type="molecule type" value="Genomic_DNA"/>
</dbReference>
<protein>
    <recommendedName>
        <fullName evidence="3">DUF1552 domain-containing protein</fullName>
    </recommendedName>
</protein>
<dbReference type="Pfam" id="PF07586">
    <property type="entry name" value="HXXSHH"/>
    <property type="match status" value="1"/>
</dbReference>
<comment type="caution">
    <text evidence="1">The sequence shown here is derived from an EMBL/GenBank/DDBJ whole genome shotgun (WGS) entry which is preliminary data.</text>
</comment>
<dbReference type="InterPro" id="IPR011447">
    <property type="entry name" value="DUF1552"/>
</dbReference>
<keyword evidence="2" id="KW-1185">Reference proteome</keyword>
<gene>
    <name evidence="1" type="ORF">LNTAR_06444</name>
</gene>
<dbReference type="InterPro" id="IPR006311">
    <property type="entry name" value="TAT_signal"/>
</dbReference>